<evidence type="ECO:0000256" key="4">
    <source>
        <dbReference type="ARBA" id="ARBA00022759"/>
    </source>
</evidence>
<feature type="binding site" evidence="7">
    <location>
        <position position="150"/>
    </location>
    <ligand>
        <name>Zn(2+)</name>
        <dbReference type="ChEBI" id="CHEBI:29105"/>
        <note>catalytic</note>
    </ligand>
</feature>
<keyword evidence="10" id="KW-1185">Reference proteome</keyword>
<comment type="function">
    <text evidence="7">Single strand-specific metallo-endoribonuclease involved in late-stage 70S ribosome quality control and in maturation of the 3' terminus of the 16S rRNA.</text>
</comment>
<keyword evidence="7" id="KW-0690">Ribosome biogenesis</keyword>
<dbReference type="STRING" id="990712.SAMN05216257_10375"/>
<dbReference type="GO" id="GO:0008270">
    <property type="term" value="F:zinc ion binding"/>
    <property type="evidence" value="ECO:0007669"/>
    <property type="project" value="UniProtKB-UniRule"/>
</dbReference>
<feature type="binding site" evidence="7">
    <location>
        <position position="140"/>
    </location>
    <ligand>
        <name>Zn(2+)</name>
        <dbReference type="ChEBI" id="CHEBI:29105"/>
        <note>catalytic</note>
    </ligand>
</feature>
<evidence type="ECO:0000313" key="9">
    <source>
        <dbReference type="EMBL" id="SDK49851.1"/>
    </source>
</evidence>
<evidence type="ECO:0000256" key="2">
    <source>
        <dbReference type="ARBA" id="ARBA00022722"/>
    </source>
</evidence>
<dbReference type="PANTHER" id="PTHR46986">
    <property type="entry name" value="ENDORIBONUCLEASE YBEY, CHLOROPLASTIC"/>
    <property type="match status" value="1"/>
</dbReference>
<sequence length="201" mass="21668">MTEANDAPRAAGQEGGPAEVIIEDGRWQAVEIERLAERAISAGLAQLGLAPERFLVSILAADDAAIARLNRDFRGKDRPTNVLSWPSVERRPAVPGQAPPLPGAGEEELGDIALAYETCTREAREAGISLQDHVTHLLVHGLLHLLGYDHERDADATLMEMQEVAILAGLGIANPYRWQEEADRPAEQGGNGQRSAQDGKD</sequence>
<organism evidence="9 10">
    <name type="scientific">Meinhardsimonia xiamenensis</name>
    <dbReference type="NCBI Taxonomy" id="990712"/>
    <lineage>
        <taxon>Bacteria</taxon>
        <taxon>Pseudomonadati</taxon>
        <taxon>Pseudomonadota</taxon>
        <taxon>Alphaproteobacteria</taxon>
        <taxon>Rhodobacterales</taxon>
        <taxon>Paracoccaceae</taxon>
        <taxon>Meinhardsimonia</taxon>
    </lineage>
</organism>
<evidence type="ECO:0000256" key="3">
    <source>
        <dbReference type="ARBA" id="ARBA00022723"/>
    </source>
</evidence>
<comment type="subcellular location">
    <subcellularLocation>
        <location evidence="7">Cytoplasm</location>
    </subcellularLocation>
</comment>
<feature type="binding site" evidence="7">
    <location>
        <position position="144"/>
    </location>
    <ligand>
        <name>Zn(2+)</name>
        <dbReference type="ChEBI" id="CHEBI:29105"/>
        <note>catalytic</note>
    </ligand>
</feature>
<dbReference type="RefSeq" id="WP_092500208.1">
    <property type="nucleotide sequence ID" value="NZ_FNFV01000003.1"/>
</dbReference>
<dbReference type="GO" id="GO:0006364">
    <property type="term" value="P:rRNA processing"/>
    <property type="evidence" value="ECO:0007669"/>
    <property type="project" value="UniProtKB-UniRule"/>
</dbReference>
<comment type="cofactor">
    <cofactor evidence="7">
        <name>Zn(2+)</name>
        <dbReference type="ChEBI" id="CHEBI:29105"/>
    </cofactor>
    <text evidence="7">Binds 1 zinc ion.</text>
</comment>
<dbReference type="GO" id="GO:0005737">
    <property type="term" value="C:cytoplasm"/>
    <property type="evidence" value="ECO:0007669"/>
    <property type="project" value="UniProtKB-SubCell"/>
</dbReference>
<keyword evidence="2 7" id="KW-0540">Nuclease</keyword>
<evidence type="ECO:0000313" key="10">
    <source>
        <dbReference type="Proteomes" id="UP000199328"/>
    </source>
</evidence>
<dbReference type="HAMAP" id="MF_00009">
    <property type="entry name" value="Endoribonucl_YbeY"/>
    <property type="match status" value="1"/>
</dbReference>
<dbReference type="Gene3D" id="3.40.390.30">
    <property type="entry name" value="Metalloproteases ('zincins'), catalytic domain"/>
    <property type="match status" value="1"/>
</dbReference>
<evidence type="ECO:0000256" key="8">
    <source>
        <dbReference type="SAM" id="MobiDB-lite"/>
    </source>
</evidence>
<dbReference type="EMBL" id="FNFV01000003">
    <property type="protein sequence ID" value="SDK49851.1"/>
    <property type="molecule type" value="Genomic_DNA"/>
</dbReference>
<name>A0A1G9CDW0_9RHOB</name>
<dbReference type="InterPro" id="IPR020549">
    <property type="entry name" value="YbeY_CS"/>
</dbReference>
<keyword evidence="7" id="KW-0698">rRNA processing</keyword>
<keyword evidence="7" id="KW-0963">Cytoplasm</keyword>
<dbReference type="NCBIfam" id="TIGR00043">
    <property type="entry name" value="rRNA maturation RNase YbeY"/>
    <property type="match status" value="1"/>
</dbReference>
<dbReference type="SUPFAM" id="SSF55486">
    <property type="entry name" value="Metalloproteases ('zincins'), catalytic domain"/>
    <property type="match status" value="1"/>
</dbReference>
<dbReference type="GO" id="GO:0004521">
    <property type="term" value="F:RNA endonuclease activity"/>
    <property type="evidence" value="ECO:0007669"/>
    <property type="project" value="UniProtKB-UniRule"/>
</dbReference>
<dbReference type="Pfam" id="PF02130">
    <property type="entry name" value="YbeY"/>
    <property type="match status" value="1"/>
</dbReference>
<feature type="region of interest" description="Disordered" evidence="8">
    <location>
        <begin position="179"/>
        <end position="201"/>
    </location>
</feature>
<evidence type="ECO:0000256" key="1">
    <source>
        <dbReference type="ARBA" id="ARBA00010875"/>
    </source>
</evidence>
<proteinExistence type="inferred from homology"/>
<dbReference type="InterPro" id="IPR023091">
    <property type="entry name" value="MetalPrtase_cat_dom_sf_prd"/>
</dbReference>
<dbReference type="GO" id="GO:0004222">
    <property type="term" value="F:metalloendopeptidase activity"/>
    <property type="evidence" value="ECO:0007669"/>
    <property type="project" value="InterPro"/>
</dbReference>
<evidence type="ECO:0000256" key="7">
    <source>
        <dbReference type="HAMAP-Rule" id="MF_00009"/>
    </source>
</evidence>
<dbReference type="InterPro" id="IPR002036">
    <property type="entry name" value="YbeY"/>
</dbReference>
<dbReference type="EC" id="3.1.-.-" evidence="7"/>
<protein>
    <recommendedName>
        <fullName evidence="7">Endoribonuclease YbeY</fullName>
        <ecNumber evidence="7">3.1.-.-</ecNumber>
    </recommendedName>
</protein>
<dbReference type="PANTHER" id="PTHR46986:SF1">
    <property type="entry name" value="ENDORIBONUCLEASE YBEY, CHLOROPLASTIC"/>
    <property type="match status" value="1"/>
</dbReference>
<dbReference type="AlphaFoldDB" id="A0A1G9CDW0"/>
<keyword evidence="4 7" id="KW-0255">Endonuclease</keyword>
<dbReference type="PROSITE" id="PS01306">
    <property type="entry name" value="UPF0054"/>
    <property type="match status" value="1"/>
</dbReference>
<gene>
    <name evidence="7" type="primary">ybeY</name>
    <name evidence="9" type="ORF">SAMN05216257_10375</name>
</gene>
<keyword evidence="6 7" id="KW-0862">Zinc</keyword>
<reference evidence="10" key="1">
    <citation type="submission" date="2016-10" db="EMBL/GenBank/DDBJ databases">
        <authorList>
            <person name="Varghese N."/>
            <person name="Submissions S."/>
        </authorList>
    </citation>
    <scope>NUCLEOTIDE SEQUENCE [LARGE SCALE GENOMIC DNA]</scope>
    <source>
        <strain evidence="10">CGMCC 1.10789</strain>
    </source>
</reference>
<evidence type="ECO:0000256" key="5">
    <source>
        <dbReference type="ARBA" id="ARBA00022801"/>
    </source>
</evidence>
<keyword evidence="3 7" id="KW-0479">Metal-binding</keyword>
<accession>A0A1G9CDW0</accession>
<evidence type="ECO:0000256" key="6">
    <source>
        <dbReference type="ARBA" id="ARBA00022833"/>
    </source>
</evidence>
<keyword evidence="5 7" id="KW-0378">Hydrolase</keyword>
<dbReference type="OrthoDB" id="9807740at2"/>
<comment type="similarity">
    <text evidence="1 7">Belongs to the endoribonuclease YbeY family.</text>
</comment>
<dbReference type="Proteomes" id="UP000199328">
    <property type="component" value="Unassembled WGS sequence"/>
</dbReference>